<dbReference type="PANTHER" id="PTHR38926">
    <property type="entry name" value="F-BOX DOMAIN CONTAINING PROTEIN, EXPRESSED"/>
    <property type="match status" value="1"/>
</dbReference>
<dbReference type="OrthoDB" id="3365698at2759"/>
<evidence type="ECO:0000313" key="2">
    <source>
        <dbReference type="Proteomes" id="UP000541558"/>
    </source>
</evidence>
<dbReference type="InterPro" id="IPR032675">
    <property type="entry name" value="LRR_dom_sf"/>
</dbReference>
<sequence length="541" mass="60667">MLSPFTPHLGTNYAPSELEKLQIKQLLEKPREELQSIDYEIEGLRQRLAALVHQREERAQFIEDHSTLLGPIRGLPNELLRTIFVHCLPEPSPFLSESHDIDEGHMSAAEAPLLLTFVCQLWRRAALSFPEIWERALIPVPSPSQRSEEDWALAAQNLSELTRLWLSRARNRPITISISSSWRPHPGEGIINLLSSVAQYSSQWKGLRVQAYSDVTDGLLSLPSSSVPDLQYLDISDSGAGAFAQSDKEGLLGGPSLRGLRYRGFRLLHVAETALQWSQLTDLHIASVRDLADIQVWVILKRCPCLERCHARIASVGFYEPVAAPRPQLPCLKLLHIRHTTVTPLTLFFTSLHLPALADLTLYTPDSGESLSAAIGESAPTLRRLAVWTNHTSTETMLENLGLLSQLEFLELGYLPYRGPPCELLSDTFLAALTPSSDEDRTTSPNTPSATPPYLCPNLQEISLHVATAPRITDTVIFEFIKNRRGLRSPTLRSVKVIHPWCDAELDVVDELDKQRVDIRHVKVNLQYRERERDGSSVLDL</sequence>
<comment type="caution">
    <text evidence="1">The sequence shown here is derived from an EMBL/GenBank/DDBJ whole genome shotgun (WGS) entry which is preliminary data.</text>
</comment>
<gene>
    <name evidence="1" type="ORF">D9611_002887</name>
</gene>
<dbReference type="Gene3D" id="3.80.10.10">
    <property type="entry name" value="Ribonuclease Inhibitor"/>
    <property type="match status" value="1"/>
</dbReference>
<accession>A0A8H5C803</accession>
<evidence type="ECO:0008006" key="3">
    <source>
        <dbReference type="Google" id="ProtNLM"/>
    </source>
</evidence>
<proteinExistence type="predicted"/>
<dbReference type="Proteomes" id="UP000541558">
    <property type="component" value="Unassembled WGS sequence"/>
</dbReference>
<organism evidence="1 2">
    <name type="scientific">Ephemerocybe angulata</name>
    <dbReference type="NCBI Taxonomy" id="980116"/>
    <lineage>
        <taxon>Eukaryota</taxon>
        <taxon>Fungi</taxon>
        <taxon>Dikarya</taxon>
        <taxon>Basidiomycota</taxon>
        <taxon>Agaricomycotina</taxon>
        <taxon>Agaricomycetes</taxon>
        <taxon>Agaricomycetidae</taxon>
        <taxon>Agaricales</taxon>
        <taxon>Agaricineae</taxon>
        <taxon>Psathyrellaceae</taxon>
        <taxon>Ephemerocybe</taxon>
    </lineage>
</organism>
<dbReference type="EMBL" id="JAACJK010000057">
    <property type="protein sequence ID" value="KAF5336945.1"/>
    <property type="molecule type" value="Genomic_DNA"/>
</dbReference>
<reference evidence="1 2" key="1">
    <citation type="journal article" date="2020" name="ISME J.">
        <title>Uncovering the hidden diversity of litter-decomposition mechanisms in mushroom-forming fungi.</title>
        <authorList>
            <person name="Floudas D."/>
            <person name="Bentzer J."/>
            <person name="Ahren D."/>
            <person name="Johansson T."/>
            <person name="Persson P."/>
            <person name="Tunlid A."/>
        </authorList>
    </citation>
    <scope>NUCLEOTIDE SEQUENCE [LARGE SCALE GENOMIC DNA]</scope>
    <source>
        <strain evidence="1 2">CBS 175.51</strain>
    </source>
</reference>
<protein>
    <recommendedName>
        <fullName evidence="3">F-box domain-containing protein</fullName>
    </recommendedName>
</protein>
<dbReference type="PANTHER" id="PTHR38926:SF5">
    <property type="entry name" value="F-BOX AND LEUCINE-RICH REPEAT PROTEIN 6"/>
    <property type="match status" value="1"/>
</dbReference>
<dbReference type="SUPFAM" id="SSF52047">
    <property type="entry name" value="RNI-like"/>
    <property type="match status" value="1"/>
</dbReference>
<name>A0A8H5C803_9AGAR</name>
<dbReference type="AlphaFoldDB" id="A0A8H5C803"/>
<evidence type="ECO:0000313" key="1">
    <source>
        <dbReference type="EMBL" id="KAF5336945.1"/>
    </source>
</evidence>
<keyword evidence="2" id="KW-1185">Reference proteome</keyword>